<dbReference type="Gene3D" id="1.10.287.950">
    <property type="entry name" value="Methyl-accepting chemotaxis protein"/>
    <property type="match status" value="1"/>
</dbReference>
<dbReference type="Pfam" id="PF02743">
    <property type="entry name" value="dCache_1"/>
    <property type="match status" value="1"/>
</dbReference>
<evidence type="ECO:0000256" key="6">
    <source>
        <dbReference type="ARBA" id="ARBA00023136"/>
    </source>
</evidence>
<dbReference type="GO" id="GO:0006935">
    <property type="term" value="P:chemotaxis"/>
    <property type="evidence" value="ECO:0007669"/>
    <property type="project" value="UniProtKB-KW"/>
</dbReference>
<evidence type="ECO:0000256" key="1">
    <source>
        <dbReference type="ARBA" id="ARBA00004651"/>
    </source>
</evidence>
<dbReference type="InterPro" id="IPR033479">
    <property type="entry name" value="dCache_1"/>
</dbReference>
<evidence type="ECO:0000256" key="7">
    <source>
        <dbReference type="ARBA" id="ARBA00023224"/>
    </source>
</evidence>
<dbReference type="InterPro" id="IPR029151">
    <property type="entry name" value="Sensor-like_sf"/>
</dbReference>
<evidence type="ECO:0000259" key="10">
    <source>
        <dbReference type="PROSITE" id="PS50111"/>
    </source>
</evidence>
<evidence type="ECO:0000256" key="5">
    <source>
        <dbReference type="ARBA" id="ARBA00022989"/>
    </source>
</evidence>
<keyword evidence="3" id="KW-0145">Chemotaxis</keyword>
<evidence type="ECO:0000256" key="8">
    <source>
        <dbReference type="PROSITE-ProRule" id="PRU00284"/>
    </source>
</evidence>
<comment type="caution">
    <text evidence="11">The sequence shown here is derived from an EMBL/GenBank/DDBJ whole genome shotgun (WGS) entry which is preliminary data.</text>
</comment>
<accession>A0A9D2F6B6</accession>
<evidence type="ECO:0000313" key="12">
    <source>
        <dbReference type="Proteomes" id="UP000824063"/>
    </source>
</evidence>
<proteinExistence type="predicted"/>
<evidence type="ECO:0000256" key="3">
    <source>
        <dbReference type="ARBA" id="ARBA00022500"/>
    </source>
</evidence>
<dbReference type="Proteomes" id="UP000824063">
    <property type="component" value="Unassembled WGS sequence"/>
</dbReference>
<dbReference type="PROSITE" id="PS50111">
    <property type="entry name" value="CHEMOTAXIS_TRANSDUC_2"/>
    <property type="match status" value="1"/>
</dbReference>
<keyword evidence="6 9" id="KW-0472">Membrane</keyword>
<name>A0A9D2F6B6_9ENTE</name>
<keyword evidence="2" id="KW-1003">Cell membrane</keyword>
<dbReference type="GO" id="GO:0005886">
    <property type="term" value="C:plasma membrane"/>
    <property type="evidence" value="ECO:0007669"/>
    <property type="project" value="UniProtKB-SubCell"/>
</dbReference>
<evidence type="ECO:0000256" key="2">
    <source>
        <dbReference type="ARBA" id="ARBA00022475"/>
    </source>
</evidence>
<feature type="domain" description="Methyl-accepting transducer" evidence="10">
    <location>
        <begin position="393"/>
        <end position="650"/>
    </location>
</feature>
<dbReference type="SUPFAM" id="SSF58104">
    <property type="entry name" value="Methyl-accepting chemotaxis protein (MCP) signaling domain"/>
    <property type="match status" value="1"/>
</dbReference>
<keyword evidence="4 9" id="KW-0812">Transmembrane</keyword>
<evidence type="ECO:0000256" key="4">
    <source>
        <dbReference type="ARBA" id="ARBA00022692"/>
    </source>
</evidence>
<dbReference type="PANTHER" id="PTHR32089">
    <property type="entry name" value="METHYL-ACCEPTING CHEMOTAXIS PROTEIN MCPB"/>
    <property type="match status" value="1"/>
</dbReference>
<keyword evidence="5 9" id="KW-1133">Transmembrane helix</keyword>
<dbReference type="InterPro" id="IPR004089">
    <property type="entry name" value="MCPsignal_dom"/>
</dbReference>
<evidence type="ECO:0000313" key="11">
    <source>
        <dbReference type="EMBL" id="HIZ52667.1"/>
    </source>
</evidence>
<dbReference type="GO" id="GO:0007165">
    <property type="term" value="P:signal transduction"/>
    <property type="evidence" value="ECO:0007669"/>
    <property type="project" value="UniProtKB-KW"/>
</dbReference>
<dbReference type="SMART" id="SM00283">
    <property type="entry name" value="MA"/>
    <property type="match status" value="1"/>
</dbReference>
<comment type="subcellular location">
    <subcellularLocation>
        <location evidence="1">Cell membrane</location>
        <topology evidence="1">Multi-pass membrane protein</topology>
    </subcellularLocation>
</comment>
<dbReference type="Pfam" id="PF00015">
    <property type="entry name" value="MCPsignal"/>
    <property type="match status" value="1"/>
</dbReference>
<protein>
    <submittedName>
        <fullName evidence="11">Methyl-accepting chemotaxis protein</fullName>
    </submittedName>
</protein>
<evidence type="ECO:0000256" key="9">
    <source>
        <dbReference type="SAM" id="Phobius"/>
    </source>
</evidence>
<feature type="transmembrane region" description="Helical" evidence="9">
    <location>
        <begin position="276"/>
        <end position="303"/>
    </location>
</feature>
<dbReference type="PANTHER" id="PTHR32089:SF112">
    <property type="entry name" value="LYSOZYME-LIKE PROTEIN-RELATED"/>
    <property type="match status" value="1"/>
</dbReference>
<dbReference type="CDD" id="cd18773">
    <property type="entry name" value="PDC1_HK_sensor"/>
    <property type="match status" value="1"/>
</dbReference>
<organism evidence="11 12">
    <name type="scientific">Candidatus Enterococcus avicola</name>
    <dbReference type="NCBI Taxonomy" id="2838561"/>
    <lineage>
        <taxon>Bacteria</taxon>
        <taxon>Bacillati</taxon>
        <taxon>Bacillota</taxon>
        <taxon>Bacilli</taxon>
        <taxon>Lactobacillales</taxon>
        <taxon>Enterococcaceae</taxon>
        <taxon>Enterococcus</taxon>
    </lineage>
</organism>
<sequence length="683" mass="74945">MKKKQKSIAFYLGLLLTILAFTPVIAMIISSLTVSNNLLIERNEASQRSASKTILQVKESVYTTVENKLDELITLPMFSEKFDLNKMHELMAISIAGDSSISDATFSTSEGAFVTVGDAPDDFDPTSRPWYIDAMANKGETIRTTPYLDISLNSYVTTVAKAFQNKAGQWGVISADLSYRNVDDVVQNLSVGRTGQIFLVSTDGLIISSNDEKLVGQSFANLENFSEISSSKKMSGELKDSKDSGSYLFFDKGETPSESFVIISMAGDEFSKENTVLFLSAAVVFVIILFFVIIINIFAISIVRQIVNILSDKFEQIGQGKLNKIPRLTAKDTGRFTGHSLAKRFVYGDENGNEINRLVARYNHMIEEIGSVISRVTSESIHVATMADSLLELSHQTKAATEEISETITGIADVTSAEAQETEASLNKVQQLSTIINQLMDNVSNMNNQSKESLEINQESMKFMDQVDSNWQQELQQMNNLVVNMDGMNTSIQDINKIIQVINEISYQTNLLALNASIEAARAGESGKGFAVVATEIRQLAEQSKKSTLEIESIVATIQNQSTNMVTNTMLSLEGGERQSKLIQEAITASKNVLKRNSASISEISEIQLATKEIVSIQDTVLENLESISASTEENAAGTEEVSANSEEVLATMEEFTGHVSELHNLADGLKKLVSHFNIATED</sequence>
<keyword evidence="7 8" id="KW-0807">Transducer</keyword>
<dbReference type="SUPFAM" id="SSF103190">
    <property type="entry name" value="Sensory domain-like"/>
    <property type="match status" value="1"/>
</dbReference>
<dbReference type="Gene3D" id="3.30.450.20">
    <property type="entry name" value="PAS domain"/>
    <property type="match status" value="1"/>
</dbReference>
<reference evidence="11" key="1">
    <citation type="journal article" date="2021" name="PeerJ">
        <title>Extensive microbial diversity within the chicken gut microbiome revealed by metagenomics and culture.</title>
        <authorList>
            <person name="Gilroy R."/>
            <person name="Ravi A."/>
            <person name="Getino M."/>
            <person name="Pursley I."/>
            <person name="Horton D.L."/>
            <person name="Alikhan N.F."/>
            <person name="Baker D."/>
            <person name="Gharbi K."/>
            <person name="Hall N."/>
            <person name="Watson M."/>
            <person name="Adriaenssens E.M."/>
            <person name="Foster-Nyarko E."/>
            <person name="Jarju S."/>
            <person name="Secka A."/>
            <person name="Antonio M."/>
            <person name="Oren A."/>
            <person name="Chaudhuri R.R."/>
            <person name="La Ragione R."/>
            <person name="Hildebrand F."/>
            <person name="Pallen M.J."/>
        </authorList>
    </citation>
    <scope>NUCLEOTIDE SEQUENCE</scope>
    <source>
        <strain evidence="11">CHK172-16539</strain>
    </source>
</reference>
<dbReference type="EMBL" id="DXBN01000044">
    <property type="protein sequence ID" value="HIZ52667.1"/>
    <property type="molecule type" value="Genomic_DNA"/>
</dbReference>
<gene>
    <name evidence="11" type="ORF">IAA20_01825</name>
</gene>
<reference evidence="11" key="2">
    <citation type="submission" date="2021-04" db="EMBL/GenBank/DDBJ databases">
        <authorList>
            <person name="Gilroy R."/>
        </authorList>
    </citation>
    <scope>NUCLEOTIDE SEQUENCE</scope>
    <source>
        <strain evidence="11">CHK172-16539</strain>
    </source>
</reference>
<dbReference type="AlphaFoldDB" id="A0A9D2F6B6"/>